<name>A0A8J7WVF3_9ACTN</name>
<protein>
    <submittedName>
        <fullName evidence="2">Transposase</fullName>
    </submittedName>
</protein>
<sequence length="296" mass="32356">MRCDLGTLMLLLPQLAGVLVESLVAQDGALVVTAGTRDEPTSCTGCGQASQQVHSKVRRLYCQNTVCAKVTFAEQVPGLTRRYQRRTPALQRVVDAVAVALAGSAGACLLQVLHQALSPATVLNSLMRVPVPHTAIPRVLGLDEFALLKGHRYATIMIDAESGQRIDVLPDRRMTTVTAWLEQHPQVRIVCRDGAAGYAQAVADADPAITQVADRWHVWHSLAEAAFKEVASHSSCWASLGPPINQGRRAVTTRERWRQVHDLLDQGVGLLECARRLNLGLNTVKRYARHSVWNVT</sequence>
<accession>A0A8J7WVF3</accession>
<evidence type="ECO:0000313" key="3">
    <source>
        <dbReference type="Proteomes" id="UP000677913"/>
    </source>
</evidence>
<evidence type="ECO:0000259" key="1">
    <source>
        <dbReference type="Pfam" id="PF01610"/>
    </source>
</evidence>
<dbReference type="Pfam" id="PF01610">
    <property type="entry name" value="DDE_Tnp_ISL3"/>
    <property type="match status" value="1"/>
</dbReference>
<dbReference type="PANTHER" id="PTHR33498:SF1">
    <property type="entry name" value="TRANSPOSASE FOR INSERTION SEQUENCE ELEMENT IS1557"/>
    <property type="match status" value="1"/>
</dbReference>
<comment type="caution">
    <text evidence="2">The sequence shown here is derived from an EMBL/GenBank/DDBJ whole genome shotgun (WGS) entry which is preliminary data.</text>
</comment>
<dbReference type="InterPro" id="IPR002560">
    <property type="entry name" value="Transposase_DDE"/>
</dbReference>
<organism evidence="2 3">
    <name type="scientific">Actinocrinis puniceicyclus</name>
    <dbReference type="NCBI Taxonomy" id="977794"/>
    <lineage>
        <taxon>Bacteria</taxon>
        <taxon>Bacillati</taxon>
        <taxon>Actinomycetota</taxon>
        <taxon>Actinomycetes</taxon>
        <taxon>Catenulisporales</taxon>
        <taxon>Actinospicaceae</taxon>
        <taxon>Actinocrinis</taxon>
    </lineage>
</organism>
<dbReference type="PANTHER" id="PTHR33498">
    <property type="entry name" value="TRANSPOSASE FOR INSERTION SEQUENCE ELEMENT IS1557"/>
    <property type="match status" value="1"/>
</dbReference>
<gene>
    <name evidence="2" type="ORF">KGA66_27715</name>
</gene>
<dbReference type="EMBL" id="JAGSXH010000208">
    <property type="protein sequence ID" value="MBS2966854.1"/>
    <property type="molecule type" value="Genomic_DNA"/>
</dbReference>
<dbReference type="AlphaFoldDB" id="A0A8J7WVF3"/>
<reference evidence="2" key="1">
    <citation type="submission" date="2021-04" db="EMBL/GenBank/DDBJ databases">
        <title>Genome based classification of Actinospica acidithermotolerans sp. nov., an actinobacterium isolated from an Indonesian hot spring.</title>
        <authorList>
            <person name="Kusuma A.B."/>
            <person name="Putra K.E."/>
            <person name="Nafisah S."/>
            <person name="Loh J."/>
            <person name="Nouioui I."/>
            <person name="Goodfellow M."/>
        </authorList>
    </citation>
    <scope>NUCLEOTIDE SEQUENCE</scope>
    <source>
        <strain evidence="2">DSM 45618</strain>
    </source>
</reference>
<feature type="domain" description="Transposase IS204/IS1001/IS1096/IS1165 DDE" evidence="1">
    <location>
        <begin position="140"/>
        <end position="230"/>
    </location>
</feature>
<dbReference type="Proteomes" id="UP000677913">
    <property type="component" value="Unassembled WGS sequence"/>
</dbReference>
<dbReference type="InterPro" id="IPR047951">
    <property type="entry name" value="Transpos_ISL3"/>
</dbReference>
<evidence type="ECO:0000313" key="2">
    <source>
        <dbReference type="EMBL" id="MBS2966854.1"/>
    </source>
</evidence>
<proteinExistence type="predicted"/>
<dbReference type="Gene3D" id="1.10.10.60">
    <property type="entry name" value="Homeodomain-like"/>
    <property type="match status" value="1"/>
</dbReference>
<keyword evidence="3" id="KW-1185">Reference proteome</keyword>